<dbReference type="InterPro" id="IPR006674">
    <property type="entry name" value="HD_domain"/>
</dbReference>
<evidence type="ECO:0000256" key="2">
    <source>
        <dbReference type="ARBA" id="ARBA00001936"/>
    </source>
</evidence>
<dbReference type="Gene3D" id="1.10.3210.10">
    <property type="entry name" value="Hypothetical protein af1432"/>
    <property type="match status" value="1"/>
</dbReference>
<protein>
    <recommendedName>
        <fullName evidence="5">5'-deoxynucleotidase</fullName>
        <ecNumber evidence="5">3.1.3.89</ecNumber>
    </recommendedName>
</protein>
<organism evidence="9 10">
    <name type="scientific">Acidovorax cavernicola</name>
    <dbReference type="NCBI Taxonomy" id="1675792"/>
    <lineage>
        <taxon>Bacteria</taxon>
        <taxon>Pseudomonadati</taxon>
        <taxon>Pseudomonadota</taxon>
        <taxon>Betaproteobacteria</taxon>
        <taxon>Burkholderiales</taxon>
        <taxon>Comamonadaceae</taxon>
        <taxon>Acidovorax</taxon>
    </lineage>
</organism>
<dbReference type="InterPro" id="IPR003607">
    <property type="entry name" value="HD/PDEase_dom"/>
</dbReference>
<keyword evidence="10" id="KW-1185">Reference proteome</keyword>
<dbReference type="Gene3D" id="3.40.630.30">
    <property type="match status" value="1"/>
</dbReference>
<evidence type="ECO:0000256" key="5">
    <source>
        <dbReference type="ARBA" id="ARBA00012964"/>
    </source>
</evidence>
<evidence type="ECO:0000259" key="8">
    <source>
        <dbReference type="PROSITE" id="PS51186"/>
    </source>
</evidence>
<evidence type="ECO:0000256" key="4">
    <source>
        <dbReference type="ARBA" id="ARBA00011738"/>
    </source>
</evidence>
<reference evidence="9 10" key="1">
    <citation type="submission" date="2018-09" db="EMBL/GenBank/DDBJ databases">
        <title>Acidovorax cavernicola nov. sp. isolated from Gruta de las Maravillas (Aracena, Spain).</title>
        <authorList>
            <person name="Jurado V."/>
            <person name="Gutierrez-Patricio S."/>
            <person name="Gonzalez-Pimentel J.L."/>
            <person name="Miller A.Z."/>
            <person name="Laiz L."/>
            <person name="Saiz-Jimenez C."/>
        </authorList>
    </citation>
    <scope>NUCLEOTIDE SEQUENCE [LARGE SCALE GENOMIC DNA]</scope>
    <source>
        <strain evidence="9 10">1011MAR4D40.2</strain>
    </source>
</reference>
<dbReference type="GO" id="GO:0046872">
    <property type="term" value="F:metal ion binding"/>
    <property type="evidence" value="ECO:0007669"/>
    <property type="project" value="UniProtKB-KW"/>
</dbReference>
<dbReference type="SUPFAM" id="SSF55729">
    <property type="entry name" value="Acyl-CoA N-acyltransferases (Nat)"/>
    <property type="match status" value="1"/>
</dbReference>
<feature type="domain" description="N-acetyltransferase" evidence="8">
    <location>
        <begin position="191"/>
        <end position="334"/>
    </location>
</feature>
<dbReference type="Pfam" id="PF13023">
    <property type="entry name" value="HD_3"/>
    <property type="match status" value="1"/>
</dbReference>
<dbReference type="EMBL" id="QXMN01000054">
    <property type="protein sequence ID" value="RIX74207.1"/>
    <property type="molecule type" value="Genomic_DNA"/>
</dbReference>
<name>A0A9X8CZK6_9BURK</name>
<dbReference type="PROSITE" id="PS51186">
    <property type="entry name" value="GNAT"/>
    <property type="match status" value="1"/>
</dbReference>
<comment type="catalytic activity">
    <reaction evidence="1">
        <text>a 2'-deoxyribonucleoside 5'-phosphate + H2O = a 2'-deoxyribonucleoside + phosphate</text>
        <dbReference type="Rhea" id="RHEA:36167"/>
        <dbReference type="ChEBI" id="CHEBI:15377"/>
        <dbReference type="ChEBI" id="CHEBI:18274"/>
        <dbReference type="ChEBI" id="CHEBI:43474"/>
        <dbReference type="ChEBI" id="CHEBI:65317"/>
        <dbReference type="EC" id="3.1.3.89"/>
    </reaction>
</comment>
<dbReference type="EC" id="3.1.3.89" evidence="5"/>
<accession>A0A9X8CZK6</accession>
<evidence type="ECO:0000256" key="7">
    <source>
        <dbReference type="ARBA" id="ARBA00022801"/>
    </source>
</evidence>
<sequence>MDIDQIKGRLDFLREAERLKSVLRSAHTASGRTESTAEHSWRLCLMAMAFEDELADLDLLKVLKMCVVHDLGEAIHGDIPAIEQAAHPDKSAQEREDLQVLTRTLDAPLRANILALWDEYEKAETPEAKAVKALDKLETLLQHNQGANPPDFDYEFNLGYGQKHTGSRPLFRAMRALVDADTQKKVEAARRVVRPEQPGDEAAIRQLTVAAFAGATHTDGTEHLIVDALRAAGHLTLSLVAEEGGEIVGHVTLSPVTVSDGATGWHGLGPISVAPDRQGQGIGRLLMDAALAGLRDAGAQGCVLLGDPAFYGRFGFVVRPGLVLPGVPAEYFQAVSFHGAWPVGEVRYDAAFGAGV</sequence>
<dbReference type="Pfam" id="PF13508">
    <property type="entry name" value="Acetyltransf_7"/>
    <property type="match status" value="1"/>
</dbReference>
<evidence type="ECO:0000313" key="9">
    <source>
        <dbReference type="EMBL" id="RIX74207.1"/>
    </source>
</evidence>
<keyword evidence="6" id="KW-0479">Metal-binding</keyword>
<comment type="caution">
    <text evidence="9">The sequence shown here is derived from an EMBL/GenBank/DDBJ whole genome shotgun (WGS) entry which is preliminary data.</text>
</comment>
<comment type="subunit">
    <text evidence="4">Homodimer.</text>
</comment>
<dbReference type="Proteomes" id="UP000265619">
    <property type="component" value="Unassembled WGS sequence"/>
</dbReference>
<dbReference type="AlphaFoldDB" id="A0A9X8CZK6"/>
<dbReference type="GO" id="GO:0016747">
    <property type="term" value="F:acyltransferase activity, transferring groups other than amino-acyl groups"/>
    <property type="evidence" value="ECO:0007669"/>
    <property type="project" value="InterPro"/>
</dbReference>
<dbReference type="GO" id="GO:0005737">
    <property type="term" value="C:cytoplasm"/>
    <property type="evidence" value="ECO:0007669"/>
    <property type="project" value="TreeGrafter"/>
</dbReference>
<dbReference type="InterPro" id="IPR000182">
    <property type="entry name" value="GNAT_dom"/>
</dbReference>
<dbReference type="PANTHER" id="PTHR11845:SF13">
    <property type="entry name" value="5'-DEOXYNUCLEOTIDASE HDDC2"/>
    <property type="match status" value="1"/>
</dbReference>
<proteinExistence type="predicted"/>
<dbReference type="PANTHER" id="PTHR11845">
    <property type="entry name" value="5'-DEOXYNUCLEOTIDASE HDDC2"/>
    <property type="match status" value="1"/>
</dbReference>
<dbReference type="InterPro" id="IPR039356">
    <property type="entry name" value="YfbR/HDDC2"/>
</dbReference>
<evidence type="ECO:0000256" key="3">
    <source>
        <dbReference type="ARBA" id="ARBA00001941"/>
    </source>
</evidence>
<dbReference type="SUPFAM" id="SSF109604">
    <property type="entry name" value="HD-domain/PDEase-like"/>
    <property type="match status" value="1"/>
</dbReference>
<keyword evidence="7" id="KW-0378">Hydrolase</keyword>
<dbReference type="GO" id="GO:0002953">
    <property type="term" value="F:5'-deoxynucleotidase activity"/>
    <property type="evidence" value="ECO:0007669"/>
    <property type="project" value="UniProtKB-EC"/>
</dbReference>
<evidence type="ECO:0000256" key="1">
    <source>
        <dbReference type="ARBA" id="ARBA00001638"/>
    </source>
</evidence>
<evidence type="ECO:0000313" key="10">
    <source>
        <dbReference type="Proteomes" id="UP000265619"/>
    </source>
</evidence>
<dbReference type="InterPro" id="IPR016181">
    <property type="entry name" value="Acyl_CoA_acyltransferase"/>
</dbReference>
<evidence type="ECO:0000256" key="6">
    <source>
        <dbReference type="ARBA" id="ARBA00022723"/>
    </source>
</evidence>
<dbReference type="CDD" id="cd04301">
    <property type="entry name" value="NAT_SF"/>
    <property type="match status" value="1"/>
</dbReference>
<dbReference type="OrthoDB" id="9797178at2"/>
<gene>
    <name evidence="9" type="ORF">D3H34_27895</name>
</gene>
<comment type="cofactor">
    <cofactor evidence="2">
        <name>Mn(2+)</name>
        <dbReference type="ChEBI" id="CHEBI:29035"/>
    </cofactor>
</comment>
<dbReference type="SMART" id="SM00471">
    <property type="entry name" value="HDc"/>
    <property type="match status" value="1"/>
</dbReference>
<comment type="cofactor">
    <cofactor evidence="3">
        <name>Co(2+)</name>
        <dbReference type="ChEBI" id="CHEBI:48828"/>
    </cofactor>
</comment>